<dbReference type="EMBL" id="JAUEPU010000008">
    <property type="protein sequence ID" value="KAK0500158.1"/>
    <property type="molecule type" value="Genomic_DNA"/>
</dbReference>
<evidence type="ECO:0000313" key="8">
    <source>
        <dbReference type="Proteomes" id="UP001175228"/>
    </source>
</evidence>
<evidence type="ECO:0000256" key="1">
    <source>
        <dbReference type="ARBA" id="ARBA00004123"/>
    </source>
</evidence>
<evidence type="ECO:0000313" key="7">
    <source>
        <dbReference type="EMBL" id="KAK0500158.1"/>
    </source>
</evidence>
<gene>
    <name evidence="7" type="ORF">EDD18DRAFT_1068968</name>
</gene>
<dbReference type="InterPro" id="IPR018607">
    <property type="entry name" value="Ctf8"/>
</dbReference>
<dbReference type="PANTHER" id="PTHR28605:SF1">
    <property type="entry name" value="CHROMOSOME TRANSMISSION FIDELITY FACTOR 8"/>
    <property type="match status" value="1"/>
</dbReference>
<evidence type="ECO:0000256" key="2">
    <source>
        <dbReference type="ARBA" id="ARBA00022705"/>
    </source>
</evidence>
<dbReference type="AlphaFoldDB" id="A0AA39URS1"/>
<evidence type="ECO:0000256" key="4">
    <source>
        <dbReference type="ARBA" id="ARBA00023242"/>
    </source>
</evidence>
<dbReference type="GO" id="GO:0007064">
    <property type="term" value="P:mitotic sister chromatid cohesion"/>
    <property type="evidence" value="ECO:0007669"/>
    <property type="project" value="InterPro"/>
</dbReference>
<protein>
    <submittedName>
        <fullName evidence="7">Ctf8-domain-containing protein</fullName>
    </submittedName>
</protein>
<dbReference type="GO" id="GO:0003677">
    <property type="term" value="F:DNA binding"/>
    <property type="evidence" value="ECO:0007669"/>
    <property type="project" value="UniProtKB-KW"/>
</dbReference>
<comment type="similarity">
    <text evidence="6">Belongs to the CTF8 family.</text>
</comment>
<evidence type="ECO:0000256" key="3">
    <source>
        <dbReference type="ARBA" id="ARBA00023125"/>
    </source>
</evidence>
<evidence type="ECO:0000256" key="6">
    <source>
        <dbReference type="ARBA" id="ARBA00038447"/>
    </source>
</evidence>
<keyword evidence="2" id="KW-0235">DNA replication</keyword>
<evidence type="ECO:0000256" key="5">
    <source>
        <dbReference type="ARBA" id="ARBA00023306"/>
    </source>
</evidence>
<keyword evidence="5" id="KW-0131">Cell cycle</keyword>
<sequence length="155" mass="17203">MLIPIDIPIPSTSNQKLPPAFAKVSHDETILIELQGALDVESNHESERNGNLVGKLSIDEAMKKPTLRIGHHHLEGRIVTLPKAIVVIQKSSYTRTNEDDAMVCDEDTNEGSTSWRAIAIVKRKIVFSKRPMPIVGRPDLSSSTRIVFYSSSNLM</sequence>
<keyword evidence="4" id="KW-0539">Nucleus</keyword>
<proteinExistence type="inferred from homology"/>
<dbReference type="Pfam" id="PF09696">
    <property type="entry name" value="Ctf8"/>
    <property type="match status" value="1"/>
</dbReference>
<dbReference type="Proteomes" id="UP001175228">
    <property type="component" value="Unassembled WGS sequence"/>
</dbReference>
<comment type="subcellular location">
    <subcellularLocation>
        <location evidence="1">Nucleus</location>
    </subcellularLocation>
</comment>
<name>A0AA39URS1_9AGAR</name>
<accession>A0AA39URS1</accession>
<dbReference type="GO" id="GO:0031390">
    <property type="term" value="C:Ctf18 RFC-like complex"/>
    <property type="evidence" value="ECO:0007669"/>
    <property type="project" value="InterPro"/>
</dbReference>
<dbReference type="GO" id="GO:0006260">
    <property type="term" value="P:DNA replication"/>
    <property type="evidence" value="ECO:0007669"/>
    <property type="project" value="UniProtKB-KW"/>
</dbReference>
<keyword evidence="3" id="KW-0238">DNA-binding</keyword>
<keyword evidence="8" id="KW-1185">Reference proteome</keyword>
<reference evidence="7" key="1">
    <citation type="submission" date="2023-06" db="EMBL/GenBank/DDBJ databases">
        <authorList>
            <consortium name="Lawrence Berkeley National Laboratory"/>
            <person name="Ahrendt S."/>
            <person name="Sahu N."/>
            <person name="Indic B."/>
            <person name="Wong-Bajracharya J."/>
            <person name="Merenyi Z."/>
            <person name="Ke H.-M."/>
            <person name="Monk M."/>
            <person name="Kocsube S."/>
            <person name="Drula E."/>
            <person name="Lipzen A."/>
            <person name="Balint B."/>
            <person name="Henrissat B."/>
            <person name="Andreopoulos B."/>
            <person name="Martin F.M."/>
            <person name="Harder C.B."/>
            <person name="Rigling D."/>
            <person name="Ford K.L."/>
            <person name="Foster G.D."/>
            <person name="Pangilinan J."/>
            <person name="Papanicolaou A."/>
            <person name="Barry K."/>
            <person name="LaButti K."/>
            <person name="Viragh M."/>
            <person name="Koriabine M."/>
            <person name="Yan M."/>
            <person name="Riley R."/>
            <person name="Champramary S."/>
            <person name="Plett K.L."/>
            <person name="Tsai I.J."/>
            <person name="Slot J."/>
            <person name="Sipos G."/>
            <person name="Plett J."/>
            <person name="Nagy L.G."/>
            <person name="Grigoriev I.V."/>
        </authorList>
    </citation>
    <scope>NUCLEOTIDE SEQUENCE</scope>
    <source>
        <strain evidence="7">HWK02</strain>
    </source>
</reference>
<comment type="caution">
    <text evidence="7">The sequence shown here is derived from an EMBL/GenBank/DDBJ whole genome shotgun (WGS) entry which is preliminary data.</text>
</comment>
<organism evidence="7 8">
    <name type="scientific">Armillaria luteobubalina</name>
    <dbReference type="NCBI Taxonomy" id="153913"/>
    <lineage>
        <taxon>Eukaryota</taxon>
        <taxon>Fungi</taxon>
        <taxon>Dikarya</taxon>
        <taxon>Basidiomycota</taxon>
        <taxon>Agaricomycotina</taxon>
        <taxon>Agaricomycetes</taxon>
        <taxon>Agaricomycetidae</taxon>
        <taxon>Agaricales</taxon>
        <taxon>Marasmiineae</taxon>
        <taxon>Physalacriaceae</taxon>
        <taxon>Armillaria</taxon>
    </lineage>
</organism>
<dbReference type="PANTHER" id="PTHR28605">
    <property type="entry name" value="CTF8, CHROMOSOME TRANSMISSION FIDELITY FACTOR 8 HOMOLOG (S. CEREVISIAE)"/>
    <property type="match status" value="1"/>
</dbReference>